<reference evidence="1" key="1">
    <citation type="submission" date="2018-06" db="EMBL/GenBank/DDBJ databases">
        <authorList>
            <person name="Zhirakovskaya E."/>
        </authorList>
    </citation>
    <scope>NUCLEOTIDE SEQUENCE</scope>
</reference>
<name>A0A3B0U0F5_9ZZZZ</name>
<dbReference type="InterPro" id="IPR003837">
    <property type="entry name" value="GatC"/>
</dbReference>
<dbReference type="NCBIfam" id="TIGR00135">
    <property type="entry name" value="gatC"/>
    <property type="match status" value="1"/>
</dbReference>
<dbReference type="InterPro" id="IPR036113">
    <property type="entry name" value="Asp/Glu-ADT_sf_sub_c"/>
</dbReference>
<accession>A0A3B0U0F5</accession>
<dbReference type="Gene3D" id="1.10.20.60">
    <property type="entry name" value="Glu-tRNAGln amidotransferase C subunit, N-terminal domain"/>
    <property type="match status" value="1"/>
</dbReference>
<dbReference type="AlphaFoldDB" id="A0A3B0U0F5"/>
<dbReference type="PANTHER" id="PTHR15004:SF0">
    <property type="entry name" value="GLUTAMYL-TRNA(GLN) AMIDOTRANSFERASE SUBUNIT C, MITOCHONDRIAL"/>
    <property type="match status" value="1"/>
</dbReference>
<dbReference type="PANTHER" id="PTHR15004">
    <property type="entry name" value="GLUTAMYL-TRNA(GLN) AMIDOTRANSFERASE SUBUNIT C, MITOCHONDRIAL"/>
    <property type="match status" value="1"/>
</dbReference>
<evidence type="ECO:0000313" key="1">
    <source>
        <dbReference type="EMBL" id="VAW19187.1"/>
    </source>
</evidence>
<proteinExistence type="predicted"/>
<dbReference type="GO" id="GO:0070681">
    <property type="term" value="P:glutaminyl-tRNAGln biosynthesis via transamidation"/>
    <property type="evidence" value="ECO:0007669"/>
    <property type="project" value="TreeGrafter"/>
</dbReference>
<gene>
    <name evidence="1" type="ORF">MNBD_BACTEROID05-1045</name>
</gene>
<organism evidence="1">
    <name type="scientific">hydrothermal vent metagenome</name>
    <dbReference type="NCBI Taxonomy" id="652676"/>
    <lineage>
        <taxon>unclassified sequences</taxon>
        <taxon>metagenomes</taxon>
        <taxon>ecological metagenomes</taxon>
    </lineage>
</organism>
<dbReference type="Pfam" id="PF02686">
    <property type="entry name" value="GatC"/>
    <property type="match status" value="1"/>
</dbReference>
<dbReference type="EMBL" id="UOEN01000455">
    <property type="protein sequence ID" value="VAW19187.1"/>
    <property type="molecule type" value="Genomic_DNA"/>
</dbReference>
<protein>
    <submittedName>
        <fullName evidence="1">Uncharacterized protein</fullName>
    </submittedName>
</protein>
<dbReference type="GO" id="GO:0006450">
    <property type="term" value="P:regulation of translational fidelity"/>
    <property type="evidence" value="ECO:0007669"/>
    <property type="project" value="InterPro"/>
</dbReference>
<sequence>MIEKKDVEKLAELSRIDISEKEKDMLIKDLDAILEYVSEVHEVAAGGGEPEAGKLRNVMREDENPHKSGEFTKEIMESAPNTKDGYLKVKKIL</sequence>
<dbReference type="SUPFAM" id="SSF141000">
    <property type="entry name" value="Glu-tRNAGln amidotransferase C subunit"/>
    <property type="match status" value="1"/>
</dbReference>